<keyword evidence="1" id="KW-0812">Transmembrane</keyword>
<dbReference type="Proteomes" id="UP000593892">
    <property type="component" value="Chromosome"/>
</dbReference>
<dbReference type="KEGG" id="pfer:IRI77_30450"/>
<dbReference type="RefSeq" id="WP_194448722.1">
    <property type="nucleotide sequence ID" value="NZ_CP063849.1"/>
</dbReference>
<dbReference type="EMBL" id="CP063849">
    <property type="protein sequence ID" value="QOY87053.1"/>
    <property type="molecule type" value="Genomic_DNA"/>
</dbReference>
<protein>
    <recommendedName>
        <fullName evidence="4">4-vinyl reductase 4VR domain-containing protein</fullName>
    </recommendedName>
</protein>
<keyword evidence="1" id="KW-0472">Membrane</keyword>
<feature type="transmembrane region" description="Helical" evidence="1">
    <location>
        <begin position="106"/>
        <end position="125"/>
    </location>
</feature>
<evidence type="ECO:0000256" key="1">
    <source>
        <dbReference type="SAM" id="Phobius"/>
    </source>
</evidence>
<evidence type="ECO:0000313" key="3">
    <source>
        <dbReference type="Proteomes" id="UP000593892"/>
    </source>
</evidence>
<dbReference type="AlphaFoldDB" id="A0A7S7SJT5"/>
<proteinExistence type="predicted"/>
<name>A0A7S7SJT5_PALFE</name>
<evidence type="ECO:0008006" key="4">
    <source>
        <dbReference type="Google" id="ProtNLM"/>
    </source>
</evidence>
<organism evidence="2 3">
    <name type="scientific">Paludibaculum fermentans</name>
    <dbReference type="NCBI Taxonomy" id="1473598"/>
    <lineage>
        <taxon>Bacteria</taxon>
        <taxon>Pseudomonadati</taxon>
        <taxon>Acidobacteriota</taxon>
        <taxon>Terriglobia</taxon>
        <taxon>Bryobacterales</taxon>
        <taxon>Bryobacteraceae</taxon>
        <taxon>Paludibaculum</taxon>
    </lineage>
</organism>
<sequence>MTHVLHCHHYLTLYTQLAEDCAFLDGKKLLREVSEDAFFHILSDYYRKQGIATIADRVLIGEQYYAFSGLGQLKVACAGAGGGEVELLTSHLDAGWIRKFGKRDQAVNYVTCGYVTALFAAVFGLKPRSFSANEVASIVAGAERSRFEVVAN</sequence>
<evidence type="ECO:0000313" key="2">
    <source>
        <dbReference type="EMBL" id="QOY87053.1"/>
    </source>
</evidence>
<accession>A0A7S7SJT5</accession>
<reference evidence="2 3" key="1">
    <citation type="submission" date="2020-10" db="EMBL/GenBank/DDBJ databases">
        <title>Complete genome sequence of Paludibaculum fermentans P105T, a facultatively anaerobic acidobacterium capable of dissimilatory Fe(III) reduction.</title>
        <authorList>
            <person name="Dedysh S.N."/>
            <person name="Beletsky A.V."/>
            <person name="Kulichevskaya I.S."/>
            <person name="Mardanov A.V."/>
            <person name="Ravin N.V."/>
        </authorList>
    </citation>
    <scope>NUCLEOTIDE SEQUENCE [LARGE SCALE GENOMIC DNA]</scope>
    <source>
        <strain evidence="2 3">P105</strain>
    </source>
</reference>
<gene>
    <name evidence="2" type="ORF">IRI77_30450</name>
</gene>
<keyword evidence="1" id="KW-1133">Transmembrane helix</keyword>
<keyword evidence="3" id="KW-1185">Reference proteome</keyword>